<proteinExistence type="predicted"/>
<evidence type="ECO:0000313" key="2">
    <source>
        <dbReference type="EMBL" id="EEF27788.1"/>
    </source>
</evidence>
<evidence type="ECO:0000256" key="1">
    <source>
        <dbReference type="SAM" id="MobiDB-lite"/>
    </source>
</evidence>
<protein>
    <submittedName>
        <fullName evidence="2">Uncharacterized protein</fullName>
    </submittedName>
</protein>
<keyword evidence="3" id="KW-1185">Reference proteome</keyword>
<accession>B9T8N2</accession>
<feature type="region of interest" description="Disordered" evidence="1">
    <location>
        <begin position="22"/>
        <end position="64"/>
    </location>
</feature>
<dbReference type="EMBL" id="EQ975121">
    <property type="protein sequence ID" value="EEF27788.1"/>
    <property type="molecule type" value="Genomic_DNA"/>
</dbReference>
<dbReference type="AlphaFoldDB" id="B9T8N2"/>
<feature type="non-terminal residue" evidence="2">
    <location>
        <position position="1"/>
    </location>
</feature>
<sequence>NAPTKAPTAVIPPRAEIASVISSTQNLSVTDPPGDKKEWKEAKTAPITASSPRRVNSASTPFAR</sequence>
<dbReference type="InParanoid" id="B9T8N2"/>
<feature type="compositionally biased region" description="Basic and acidic residues" evidence="1">
    <location>
        <begin position="33"/>
        <end position="43"/>
    </location>
</feature>
<dbReference type="Proteomes" id="UP000008311">
    <property type="component" value="Unassembled WGS sequence"/>
</dbReference>
<name>B9T8N2_RICCO</name>
<feature type="compositionally biased region" description="Polar residues" evidence="1">
    <location>
        <begin position="47"/>
        <end position="64"/>
    </location>
</feature>
<organism evidence="2 3">
    <name type="scientific">Ricinus communis</name>
    <name type="common">Castor bean</name>
    <dbReference type="NCBI Taxonomy" id="3988"/>
    <lineage>
        <taxon>Eukaryota</taxon>
        <taxon>Viridiplantae</taxon>
        <taxon>Streptophyta</taxon>
        <taxon>Embryophyta</taxon>
        <taxon>Tracheophyta</taxon>
        <taxon>Spermatophyta</taxon>
        <taxon>Magnoliopsida</taxon>
        <taxon>eudicotyledons</taxon>
        <taxon>Gunneridae</taxon>
        <taxon>Pentapetalae</taxon>
        <taxon>rosids</taxon>
        <taxon>fabids</taxon>
        <taxon>Malpighiales</taxon>
        <taxon>Euphorbiaceae</taxon>
        <taxon>Acalyphoideae</taxon>
        <taxon>Acalypheae</taxon>
        <taxon>Ricinus</taxon>
    </lineage>
</organism>
<gene>
    <name evidence="2" type="ORF">RCOM_1988500</name>
</gene>
<reference evidence="3" key="1">
    <citation type="journal article" date="2010" name="Nat. Biotechnol.">
        <title>Draft genome sequence of the oilseed species Ricinus communis.</title>
        <authorList>
            <person name="Chan A.P."/>
            <person name="Crabtree J."/>
            <person name="Zhao Q."/>
            <person name="Lorenzi H."/>
            <person name="Orvis J."/>
            <person name="Puiu D."/>
            <person name="Melake-Berhan A."/>
            <person name="Jones K.M."/>
            <person name="Redman J."/>
            <person name="Chen G."/>
            <person name="Cahoon E.B."/>
            <person name="Gedil M."/>
            <person name="Stanke M."/>
            <person name="Haas B.J."/>
            <person name="Wortman J.R."/>
            <person name="Fraser-Liggett C.M."/>
            <person name="Ravel J."/>
            <person name="Rabinowicz P.D."/>
        </authorList>
    </citation>
    <scope>NUCLEOTIDE SEQUENCE [LARGE SCALE GENOMIC DNA]</scope>
    <source>
        <strain evidence="3">cv. Hale</strain>
    </source>
</reference>
<evidence type="ECO:0000313" key="3">
    <source>
        <dbReference type="Proteomes" id="UP000008311"/>
    </source>
</evidence>